<name>A0A4R9B9Z7_9MICO</name>
<reference evidence="1 2" key="1">
    <citation type="submission" date="2019-03" db="EMBL/GenBank/DDBJ databases">
        <title>Genomics of glacier-inhabiting Cryobacterium strains.</title>
        <authorList>
            <person name="Liu Q."/>
            <person name="Xin Y.-H."/>
        </authorList>
    </citation>
    <scope>NUCLEOTIDE SEQUENCE [LARGE SCALE GENOMIC DNA]</scope>
    <source>
        <strain evidence="1 2">Hh4</strain>
    </source>
</reference>
<dbReference type="InterPro" id="IPR027417">
    <property type="entry name" value="P-loop_NTPase"/>
</dbReference>
<evidence type="ECO:0000313" key="1">
    <source>
        <dbReference type="EMBL" id="TFD79221.1"/>
    </source>
</evidence>
<keyword evidence="1" id="KW-0378">Hydrolase</keyword>
<keyword evidence="2" id="KW-1185">Reference proteome</keyword>
<keyword evidence="1" id="KW-0255">Endonuclease</keyword>
<keyword evidence="1" id="KW-0540">Nuclease</keyword>
<organism evidence="1 2">
    <name type="scientific">Cryobacterium fucosi</name>
    <dbReference type="NCBI Taxonomy" id="1259157"/>
    <lineage>
        <taxon>Bacteria</taxon>
        <taxon>Bacillati</taxon>
        <taxon>Actinomycetota</taxon>
        <taxon>Actinomycetes</taxon>
        <taxon>Micrococcales</taxon>
        <taxon>Microbacteriaceae</taxon>
        <taxon>Cryobacterium</taxon>
    </lineage>
</organism>
<protein>
    <submittedName>
        <fullName evidence="1">HNH endonuclease</fullName>
    </submittedName>
</protein>
<dbReference type="GO" id="GO:0004519">
    <property type="term" value="F:endonuclease activity"/>
    <property type="evidence" value="ECO:0007669"/>
    <property type="project" value="UniProtKB-KW"/>
</dbReference>
<comment type="caution">
    <text evidence="1">The sequence shown here is derived from an EMBL/GenBank/DDBJ whole genome shotgun (WGS) entry which is preliminary data.</text>
</comment>
<dbReference type="SUPFAM" id="SSF52540">
    <property type="entry name" value="P-loop containing nucleoside triphosphate hydrolases"/>
    <property type="match status" value="1"/>
</dbReference>
<accession>A0A4R9B9Z7</accession>
<sequence>MGIKDSARKTLWSRAHDQCALPSCLQALTLDTPTEDGSSTVKVIGEEAHIRARSAGGPRYDREYVDVDGYDNLVLMCPTHHTMIDTMGGAGYTVEALIEIKKRHEKNQSRRAELERTLRAYLGDRFAAEGSVQFQQVDLRGPSVDAMFVDVPVGSRRDGSELAKLLGEIAASAPGDTETLERDSGLVVTGAAQALLHPDWKGHAVLVGGPGQGKSTVLQYVCQFHRARKLGEDGYTAGPTELVRMRATSRFPLRVELRRYAEWATQSPSPLAPKKKRKNQESTNLADNWRSLEEYVIEDIRRHIGANEFSARDLALLLATEPVLLALDGLDEVASLPTRERVVSEITQMRGRLKADAADLMILVATRPGTSLQPLTASNAFPVLHLQRLTQGLRLQYLQKWCEVSRLTPEETTKLQKTFMDSQHVAHVNELASYPMQLAILLHLLYRRQLLPQQRTDLYAEYLKTFLDREQGEDKEPLLADQRRVVEETHAYLGWYLQTKAEEGQSAGSIKRDELRALLQAYLAGRPRAQELADELYSAITDRVLCMVEREDAFEFEVQSLREYFAALHIFENLTPKGNGNSRDDGLNALLERPYWANVCRFFIGNLARGEVRGLSGNFRHVEKRVEPHPLIRSMAVTLLNDRIYDRLTTVEIGEIVDFALGGPGIVFAEDGVLDPAGTPLRLGEDAGRAQAVAHLQSRVLEAPPGSVRSLAEQSLHAHGVAEDDLSGWWWEHFKPTDEWLQTASHLGVLSGLSADRIGRLRDVMDASADLSEWSAELLLNGGYDDNDDPIAHSVVRSLNQGYAETAERLSLGTDAAVLVSCAADVLAGPFVTTQIPAVRTSRLSELAVRVLEGTRALRTDHSRVETDNDWLEYLTAIANIWGDGWVLRRAVSMTPDAVDLALIALRTQNDALTRAGHVEADYRTHKADADWWQEKLKKKTDQTSLALMIIALLTTARSNVIMVLASNLESALANVGPKMFRAIERALHRDAAARRVRPLDLSEALRLQHVSLSGRALWLAWIIGSDSTRERIPARLEPEIRDVFLAGTYDGRAVVNAARSTRKLKLETFFGARFSMPVGGWADPAHLVTMPIKTAQSILESPGEWPADLVQIAVDKLGSRAAARARPLAEVATSNRWFER</sequence>
<dbReference type="Gene3D" id="3.40.50.300">
    <property type="entry name" value="P-loop containing nucleotide triphosphate hydrolases"/>
    <property type="match status" value="1"/>
</dbReference>
<dbReference type="AlphaFoldDB" id="A0A4R9B9Z7"/>
<gene>
    <name evidence="1" type="ORF">E3T48_06545</name>
</gene>
<proteinExistence type="predicted"/>
<dbReference type="Proteomes" id="UP000298313">
    <property type="component" value="Unassembled WGS sequence"/>
</dbReference>
<dbReference type="OrthoDB" id="5379188at2"/>
<evidence type="ECO:0000313" key="2">
    <source>
        <dbReference type="Proteomes" id="UP000298313"/>
    </source>
</evidence>
<dbReference type="EMBL" id="SOHH01000056">
    <property type="protein sequence ID" value="TFD79221.1"/>
    <property type="molecule type" value="Genomic_DNA"/>
</dbReference>